<feature type="compositionally biased region" description="Acidic residues" evidence="1">
    <location>
        <begin position="630"/>
        <end position="647"/>
    </location>
</feature>
<feature type="compositionally biased region" description="Basic and acidic residues" evidence="1">
    <location>
        <begin position="547"/>
        <end position="574"/>
    </location>
</feature>
<feature type="region of interest" description="Disordered" evidence="1">
    <location>
        <begin position="411"/>
        <end position="455"/>
    </location>
</feature>
<feature type="compositionally biased region" description="Basic and acidic residues" evidence="1">
    <location>
        <begin position="609"/>
        <end position="628"/>
    </location>
</feature>
<evidence type="ECO:0000313" key="2">
    <source>
        <dbReference type="EMBL" id="VEU37670.1"/>
    </source>
</evidence>
<sequence>MSSFMDDGWGDDEDLNISDSIADSGDGLVDDGNIEPTANRIGDGWGDDDDFFNDDSTDEGLPPAVPAAPSTESMTVPVTSFDTNMDPKGNEKEALGATSTQGFQNRNIIPPTPHHAQTETNQNPQHSQTLTELSHYVASLERILSSINAVLEFEYNTFQKAEELVEYYRSRPQLAEYTRTKELERMNYEIVLPNGHVETNKDKIVIDDLLPDHAIVSRAANQSLLADLLQVITGHDLIVRPQYFTVCVATWCKFTIHKGDNGADIIDCRAKLSLSLPTEEGDRLLIAEVDVCVLFSPGQPMVEFTVRGINVLLKDYSKLAGVAEFLKAIEGSNEDDELLTNASPDMYRDAFLERSQRLFSLSSEGMMSAFQQVDSVVNIKGKLKKISSFIPDTDQLLQAEQEAIAFAEARKEELQKHQHSVASLGRPTPPPPRTSNTQFDQPYENATHGKDAERPKSILGGLVRSGWKTLANSVTLPDDDPLIYGEPAPPPPPKVPLYNKPIESAHMHRKEVIVETVTSNLLCTKGDTRLQDGNFQKQNNPSKLKAPHIDHNREGHSDKASEDNGFHEDNEKGIPDNNSAGLHQQPPVSVESTKIKITDIQCSDNEAEQCTKGEKPTRFDEETNKLEPDNSSDGDGWDDFGFDDSSYDVDNGNVGDDHDLSKSSTMQEQEVQTFVPPPDETKVDPLPVATMVDENRERGDGNIETRKRWVNPRPYRPYIKG</sequence>
<reference evidence="2 3" key="1">
    <citation type="submission" date="2019-01" db="EMBL/GenBank/DDBJ databases">
        <authorList>
            <person name="Ferrante I. M."/>
        </authorList>
    </citation>
    <scope>NUCLEOTIDE SEQUENCE [LARGE SCALE GENOMIC DNA]</scope>
    <source>
        <strain evidence="2 3">B856</strain>
    </source>
</reference>
<feature type="compositionally biased region" description="Polar residues" evidence="1">
    <location>
        <begin position="97"/>
        <end position="107"/>
    </location>
</feature>
<dbReference type="OrthoDB" id="49248at2759"/>
<name>A0A448Z6L3_9STRA</name>
<protein>
    <submittedName>
        <fullName evidence="2">Uncharacterized protein</fullName>
    </submittedName>
</protein>
<feature type="compositionally biased region" description="Polar residues" evidence="1">
    <location>
        <begin position="576"/>
        <end position="591"/>
    </location>
</feature>
<evidence type="ECO:0000256" key="1">
    <source>
        <dbReference type="SAM" id="MobiDB-lite"/>
    </source>
</evidence>
<feature type="compositionally biased region" description="Polar residues" evidence="1">
    <location>
        <begin position="531"/>
        <end position="542"/>
    </location>
</feature>
<feature type="region of interest" description="Disordered" evidence="1">
    <location>
        <begin position="605"/>
        <end position="702"/>
    </location>
</feature>
<gene>
    <name evidence="2" type="ORF">PSNMU_V1.4_AUG-EV-PASAV3_0044970</name>
</gene>
<feature type="region of interest" description="Disordered" evidence="1">
    <location>
        <begin position="97"/>
        <end position="128"/>
    </location>
</feature>
<feature type="region of interest" description="Disordered" evidence="1">
    <location>
        <begin position="1"/>
        <end position="75"/>
    </location>
</feature>
<dbReference type="Proteomes" id="UP000291116">
    <property type="component" value="Unassembled WGS sequence"/>
</dbReference>
<feature type="compositionally biased region" description="Acidic residues" evidence="1">
    <location>
        <begin position="45"/>
        <end position="58"/>
    </location>
</feature>
<evidence type="ECO:0000313" key="3">
    <source>
        <dbReference type="Proteomes" id="UP000291116"/>
    </source>
</evidence>
<proteinExistence type="predicted"/>
<keyword evidence="3" id="KW-1185">Reference proteome</keyword>
<feature type="compositionally biased region" description="Polar residues" evidence="1">
    <location>
        <begin position="118"/>
        <end position="128"/>
    </location>
</feature>
<feature type="compositionally biased region" description="Polar residues" evidence="1">
    <location>
        <begin position="662"/>
        <end position="672"/>
    </location>
</feature>
<dbReference type="EMBL" id="CAACVS010000137">
    <property type="protein sequence ID" value="VEU37670.1"/>
    <property type="molecule type" value="Genomic_DNA"/>
</dbReference>
<organism evidence="2 3">
    <name type="scientific">Pseudo-nitzschia multistriata</name>
    <dbReference type="NCBI Taxonomy" id="183589"/>
    <lineage>
        <taxon>Eukaryota</taxon>
        <taxon>Sar</taxon>
        <taxon>Stramenopiles</taxon>
        <taxon>Ochrophyta</taxon>
        <taxon>Bacillariophyta</taxon>
        <taxon>Bacillariophyceae</taxon>
        <taxon>Bacillariophycidae</taxon>
        <taxon>Bacillariales</taxon>
        <taxon>Bacillariaceae</taxon>
        <taxon>Pseudo-nitzschia</taxon>
    </lineage>
</organism>
<feature type="region of interest" description="Disordered" evidence="1">
    <location>
        <begin position="526"/>
        <end position="591"/>
    </location>
</feature>
<accession>A0A448Z6L3</accession>
<dbReference type="AlphaFoldDB" id="A0A448Z6L3"/>
<feature type="compositionally biased region" description="Basic and acidic residues" evidence="1">
    <location>
        <begin position="693"/>
        <end position="702"/>
    </location>
</feature>